<dbReference type="InterPro" id="IPR016024">
    <property type="entry name" value="ARM-type_fold"/>
</dbReference>
<dbReference type="OrthoDB" id="29308at2759"/>
<protein>
    <submittedName>
        <fullName evidence="7">ARM repeat-containing protein</fullName>
    </submittedName>
</protein>
<name>A0A165E2Q9_9BASI</name>
<gene>
    <name evidence="7" type="ORF">CALCODRAFT_557213</name>
</gene>
<dbReference type="GO" id="GO:0030117">
    <property type="term" value="C:membrane coat"/>
    <property type="evidence" value="ECO:0007669"/>
    <property type="project" value="InterPro"/>
</dbReference>
<dbReference type="GO" id="GO:0016192">
    <property type="term" value="P:vesicle-mediated transport"/>
    <property type="evidence" value="ECO:0007669"/>
    <property type="project" value="InterPro"/>
</dbReference>
<evidence type="ECO:0000256" key="3">
    <source>
        <dbReference type="ARBA" id="ARBA00022927"/>
    </source>
</evidence>
<evidence type="ECO:0000256" key="5">
    <source>
        <dbReference type="SAM" id="MobiDB-lite"/>
    </source>
</evidence>
<evidence type="ECO:0000313" key="8">
    <source>
        <dbReference type="Proteomes" id="UP000076842"/>
    </source>
</evidence>
<dbReference type="STRING" id="1353952.A0A165E2Q9"/>
<dbReference type="Gene3D" id="1.25.10.10">
    <property type="entry name" value="Leucine-rich Repeat Variant"/>
    <property type="match status" value="1"/>
</dbReference>
<dbReference type="GO" id="GO:0006886">
    <property type="term" value="P:intracellular protein transport"/>
    <property type="evidence" value="ECO:0007669"/>
    <property type="project" value="InterPro"/>
</dbReference>
<dbReference type="PANTHER" id="PTHR22780">
    <property type="entry name" value="ADAPTIN, ALPHA/GAMMA/EPSILON"/>
    <property type="match status" value="1"/>
</dbReference>
<feature type="compositionally biased region" description="Low complexity" evidence="5">
    <location>
        <begin position="707"/>
        <end position="723"/>
    </location>
</feature>
<organism evidence="7 8">
    <name type="scientific">Calocera cornea HHB12733</name>
    <dbReference type="NCBI Taxonomy" id="1353952"/>
    <lineage>
        <taxon>Eukaryota</taxon>
        <taxon>Fungi</taxon>
        <taxon>Dikarya</taxon>
        <taxon>Basidiomycota</taxon>
        <taxon>Agaricomycotina</taxon>
        <taxon>Dacrymycetes</taxon>
        <taxon>Dacrymycetales</taxon>
        <taxon>Dacrymycetaceae</taxon>
        <taxon>Calocera</taxon>
    </lineage>
</organism>
<feature type="domain" description="Clathrin/coatomer adaptor adaptin-like N-terminal" evidence="6">
    <location>
        <begin position="91"/>
        <end position="374"/>
    </location>
</feature>
<reference evidence="7 8" key="1">
    <citation type="journal article" date="2016" name="Mol. Biol. Evol.">
        <title>Comparative Genomics of Early-Diverging Mushroom-Forming Fungi Provides Insights into the Origins of Lignocellulose Decay Capabilities.</title>
        <authorList>
            <person name="Nagy L.G."/>
            <person name="Riley R."/>
            <person name="Tritt A."/>
            <person name="Adam C."/>
            <person name="Daum C."/>
            <person name="Floudas D."/>
            <person name="Sun H."/>
            <person name="Yadav J.S."/>
            <person name="Pangilinan J."/>
            <person name="Larsson K.H."/>
            <person name="Matsuura K."/>
            <person name="Barry K."/>
            <person name="Labutti K."/>
            <person name="Kuo R."/>
            <person name="Ohm R.A."/>
            <person name="Bhattacharya S.S."/>
            <person name="Shirouzu T."/>
            <person name="Yoshinaga Y."/>
            <person name="Martin F.M."/>
            <person name="Grigoriev I.V."/>
            <person name="Hibbett D.S."/>
        </authorList>
    </citation>
    <scope>NUCLEOTIDE SEQUENCE [LARGE SCALE GENOMIC DNA]</scope>
    <source>
        <strain evidence="7 8">HHB12733</strain>
    </source>
</reference>
<evidence type="ECO:0000256" key="4">
    <source>
        <dbReference type="ARBA" id="ARBA00023136"/>
    </source>
</evidence>
<comment type="subcellular location">
    <subcellularLocation>
        <location evidence="1">Endomembrane system</location>
    </subcellularLocation>
</comment>
<dbReference type="Proteomes" id="UP000076842">
    <property type="component" value="Unassembled WGS sequence"/>
</dbReference>
<keyword evidence="2" id="KW-0813">Transport</keyword>
<feature type="region of interest" description="Disordered" evidence="5">
    <location>
        <begin position="615"/>
        <end position="634"/>
    </location>
</feature>
<evidence type="ECO:0000259" key="6">
    <source>
        <dbReference type="Pfam" id="PF01602"/>
    </source>
</evidence>
<feature type="compositionally biased region" description="Basic and acidic residues" evidence="5">
    <location>
        <begin position="665"/>
        <end position="677"/>
    </location>
</feature>
<feature type="region of interest" description="Disordered" evidence="5">
    <location>
        <begin position="695"/>
        <end position="742"/>
    </location>
</feature>
<sequence length="853" mass="93749">MEVPYHASGASFREQYALASALSSATNIDAEARKSIRQTLTRLSTARLSPHEVKECLLLLMQAELALIHKDVSLEPALGHAIKLAEGGLTLADRRVGYLFLQEHMRPNNPAALLLVNTIRKDLESNNDSRIILALSALIHLPNEDVVPAVRDPLKRLYLHHSVAIQRLALAAATSLAKIDTSVLEDLLSAAPDVIRGDEPMVLSALVDALNVALEVSPDDALSMVAQLVVQMWDARTNDNPTAAATLVLKLVKTSGAVLSRSNPPAQERLHSHLLRVLADYTTRLDVRSKVLVLQFCRHAKSSLNEAAQLMVLKPIRSILAEYAPSSNDVYWALTCLELLPSELWSNTLDEAEVRILVTALNADDESTRRAALRLFKNADRQTLKVHFESLSEGPQSDRAMEAAAIMEDTGEGYAKRLRQVLSRREKGEKRQRKKSGERMETLGVMQDVVGIVLTTLRDRGDPYRSAFTEAILRSMQKHTHGPTLVLIAAAITCEYADETLIPPEEIVQTLSSCLPDTTAAIQEALLIAMLRAGASCDEMPPACVEAVEAVKSTAGRHIRRVSAGISRRDFFDGVQRCEQFDALVRDRPTLRRLTQSPSSRTLPGFLAHVETHFLPTKSPPLPPVQLPSSPGGTARALRYTAYASPSQPTDRFKRSKSSSSTRSRLSESNERDHNPLERTVTPGELALMMQNAHLRTPPRSPGMVPQYTLSPSSPSTSYQSDLIGLESPSRPSPWMEPIESGPNAWEATAPEAPTSSEAFDDLWREIGDAKEHVQRGWCGDAPDEVVERLRTKGFDIIAWPSDSGAIRVFVCEQHAVAVLLCRDGDDGSCLWILKSSDARLRTSLRDVLHSSG</sequence>
<dbReference type="InterPro" id="IPR011989">
    <property type="entry name" value="ARM-like"/>
</dbReference>
<keyword evidence="4" id="KW-0472">Membrane</keyword>
<dbReference type="SUPFAM" id="SSF48371">
    <property type="entry name" value="ARM repeat"/>
    <property type="match status" value="1"/>
</dbReference>
<evidence type="ECO:0000256" key="2">
    <source>
        <dbReference type="ARBA" id="ARBA00022448"/>
    </source>
</evidence>
<evidence type="ECO:0000256" key="1">
    <source>
        <dbReference type="ARBA" id="ARBA00004308"/>
    </source>
</evidence>
<dbReference type="GO" id="GO:0012505">
    <property type="term" value="C:endomembrane system"/>
    <property type="evidence" value="ECO:0007669"/>
    <property type="project" value="UniProtKB-SubCell"/>
</dbReference>
<dbReference type="AlphaFoldDB" id="A0A165E2Q9"/>
<dbReference type="InterPro" id="IPR050840">
    <property type="entry name" value="Adaptor_Complx_Large_Subunit"/>
</dbReference>
<dbReference type="EMBL" id="KV424024">
    <property type="protein sequence ID" value="KZT53984.1"/>
    <property type="molecule type" value="Genomic_DNA"/>
</dbReference>
<dbReference type="InParanoid" id="A0A165E2Q9"/>
<accession>A0A165E2Q9</accession>
<feature type="region of interest" description="Disordered" evidence="5">
    <location>
        <begin position="642"/>
        <end position="680"/>
    </location>
</feature>
<dbReference type="InterPro" id="IPR002553">
    <property type="entry name" value="Clathrin/coatomer_adapt-like_N"/>
</dbReference>
<evidence type="ECO:0000313" key="7">
    <source>
        <dbReference type="EMBL" id="KZT53984.1"/>
    </source>
</evidence>
<keyword evidence="8" id="KW-1185">Reference proteome</keyword>
<keyword evidence="3" id="KW-0653">Protein transport</keyword>
<dbReference type="Pfam" id="PF01602">
    <property type="entry name" value="Adaptin_N"/>
    <property type="match status" value="1"/>
</dbReference>
<proteinExistence type="predicted"/>